<organism evidence="2 3">
    <name type="scientific">Atta colombica</name>
    <dbReference type="NCBI Taxonomy" id="520822"/>
    <lineage>
        <taxon>Eukaryota</taxon>
        <taxon>Metazoa</taxon>
        <taxon>Ecdysozoa</taxon>
        <taxon>Arthropoda</taxon>
        <taxon>Hexapoda</taxon>
        <taxon>Insecta</taxon>
        <taxon>Pterygota</taxon>
        <taxon>Neoptera</taxon>
        <taxon>Endopterygota</taxon>
        <taxon>Hymenoptera</taxon>
        <taxon>Apocrita</taxon>
        <taxon>Aculeata</taxon>
        <taxon>Formicoidea</taxon>
        <taxon>Formicidae</taxon>
        <taxon>Myrmicinae</taxon>
        <taxon>Atta</taxon>
    </lineage>
</organism>
<keyword evidence="3" id="KW-1185">Reference proteome</keyword>
<evidence type="ECO:0000313" key="2">
    <source>
        <dbReference type="EMBL" id="KYM80702.1"/>
    </source>
</evidence>
<feature type="region of interest" description="Disordered" evidence="1">
    <location>
        <begin position="1"/>
        <end position="59"/>
    </location>
</feature>
<accession>A0A195B8Z3</accession>
<dbReference type="AlphaFoldDB" id="A0A195B8Z3"/>
<feature type="compositionally biased region" description="Gly residues" evidence="1">
    <location>
        <begin position="15"/>
        <end position="33"/>
    </location>
</feature>
<sequence>MSLMEESANAELQGRPGGAVGARGVPRGTGEGTSGRREVKRGTRQEGPAAPQPTSTSGLVKVKSGLCGCSADSNPLEDLAVNPGVRSGIYRSPNSRLEYIRRNKKEDLFILTPAIVKKGLSRILTGDI</sequence>
<proteinExistence type="predicted"/>
<dbReference type="EMBL" id="KQ976558">
    <property type="protein sequence ID" value="KYM80702.1"/>
    <property type="molecule type" value="Genomic_DNA"/>
</dbReference>
<evidence type="ECO:0000256" key="1">
    <source>
        <dbReference type="SAM" id="MobiDB-lite"/>
    </source>
</evidence>
<protein>
    <submittedName>
        <fullName evidence="2">Uncharacterized protein</fullName>
    </submittedName>
</protein>
<feature type="compositionally biased region" description="Basic and acidic residues" evidence="1">
    <location>
        <begin position="34"/>
        <end position="44"/>
    </location>
</feature>
<evidence type="ECO:0000313" key="3">
    <source>
        <dbReference type="Proteomes" id="UP000078540"/>
    </source>
</evidence>
<gene>
    <name evidence="2" type="ORF">ALC53_08871</name>
</gene>
<name>A0A195B8Z3_9HYME</name>
<reference evidence="2 3" key="1">
    <citation type="submission" date="2015-09" db="EMBL/GenBank/DDBJ databases">
        <title>Atta colombica WGS genome.</title>
        <authorList>
            <person name="Nygaard S."/>
            <person name="Hu H."/>
            <person name="Boomsma J."/>
            <person name="Zhang G."/>
        </authorList>
    </citation>
    <scope>NUCLEOTIDE SEQUENCE [LARGE SCALE GENOMIC DNA]</scope>
    <source>
        <strain evidence="2">Treedump-2</strain>
        <tissue evidence="2">Whole body</tissue>
    </source>
</reference>
<dbReference type="Proteomes" id="UP000078540">
    <property type="component" value="Unassembled WGS sequence"/>
</dbReference>